<protein>
    <recommendedName>
        <fullName evidence="9">DNA repair protein</fullName>
    </recommendedName>
</protein>
<dbReference type="InterPro" id="IPR016467">
    <property type="entry name" value="DNA_recomb/repair_RecA-like"/>
</dbReference>
<dbReference type="GO" id="GO:0090656">
    <property type="term" value="P:t-circle formation"/>
    <property type="evidence" value="ECO:0007669"/>
    <property type="project" value="TreeGrafter"/>
</dbReference>
<evidence type="ECO:0000256" key="9">
    <source>
        <dbReference type="PIRNR" id="PIRNR005856"/>
    </source>
</evidence>
<dbReference type="Pfam" id="PF26169">
    <property type="entry name" value="HHH_XRCC3_RpoA"/>
    <property type="match status" value="1"/>
</dbReference>
<evidence type="ECO:0000313" key="12">
    <source>
        <dbReference type="Proteomes" id="UP000694580"/>
    </source>
</evidence>
<dbReference type="GO" id="GO:0005737">
    <property type="term" value="C:cytoplasm"/>
    <property type="evidence" value="ECO:0007669"/>
    <property type="project" value="UniProtKB-SubCell"/>
</dbReference>
<proteinExistence type="inferred from homology"/>
<comment type="function">
    <text evidence="9">Involved in the homologous recombination repair (HRR) pathway of double-stranded DNA, thought to repair chromosomal fragmentation, translocations and deletions.</text>
</comment>
<evidence type="ECO:0000256" key="3">
    <source>
        <dbReference type="ARBA" id="ARBA00022763"/>
    </source>
</evidence>
<dbReference type="GO" id="GO:0000400">
    <property type="term" value="F:four-way junction DNA binding"/>
    <property type="evidence" value="ECO:0007669"/>
    <property type="project" value="TreeGrafter"/>
</dbReference>
<evidence type="ECO:0000256" key="6">
    <source>
        <dbReference type="ARBA" id="ARBA00023172"/>
    </source>
</evidence>
<keyword evidence="9" id="KW-0963">Cytoplasm</keyword>
<evidence type="ECO:0000256" key="2">
    <source>
        <dbReference type="ARBA" id="ARBA00022741"/>
    </source>
</evidence>
<name>A0AAY4B5J7_9TELE</name>
<dbReference type="InterPro" id="IPR013632">
    <property type="entry name" value="Rad51_C"/>
</dbReference>
<keyword evidence="4" id="KW-0067">ATP-binding</keyword>
<keyword evidence="3" id="KW-0227">DNA damage</keyword>
<evidence type="ECO:0000313" key="11">
    <source>
        <dbReference type="Ensembl" id="ENSDCDP00010016258.1"/>
    </source>
</evidence>
<dbReference type="InterPro" id="IPR047348">
    <property type="entry name" value="XRCC3-like_C"/>
</dbReference>
<comment type="subcellular location">
    <subcellularLocation>
        <location evidence="9">Nucleus</location>
    </subcellularLocation>
    <subcellularLocation>
        <location evidence="9">Cytoplasm</location>
    </subcellularLocation>
</comment>
<evidence type="ECO:0000256" key="5">
    <source>
        <dbReference type="ARBA" id="ARBA00023125"/>
    </source>
</evidence>
<reference evidence="11" key="3">
    <citation type="submission" date="2025-09" db="UniProtKB">
        <authorList>
            <consortium name="Ensembl"/>
        </authorList>
    </citation>
    <scope>IDENTIFICATION</scope>
</reference>
<dbReference type="CDD" id="cd19491">
    <property type="entry name" value="XRCC3"/>
    <property type="match status" value="1"/>
</dbReference>
<dbReference type="GeneID" id="114763535"/>
<accession>A0AAY4B5J7</accession>
<dbReference type="Proteomes" id="UP000694580">
    <property type="component" value="Chromosome 14"/>
</dbReference>
<dbReference type="GO" id="GO:0045003">
    <property type="term" value="P:double-strand break repair via synthesis-dependent strand annealing"/>
    <property type="evidence" value="ECO:0007669"/>
    <property type="project" value="TreeGrafter"/>
</dbReference>
<dbReference type="SUPFAM" id="SSF52540">
    <property type="entry name" value="P-loop containing nucleoside triphosphate hydrolases"/>
    <property type="match status" value="1"/>
</dbReference>
<keyword evidence="2" id="KW-0547">Nucleotide-binding</keyword>
<reference evidence="11 12" key="1">
    <citation type="submission" date="2020-06" db="EMBL/GenBank/DDBJ databases">
        <authorList>
            <consortium name="Wellcome Sanger Institute Data Sharing"/>
        </authorList>
    </citation>
    <scope>NUCLEOTIDE SEQUENCE [LARGE SCALE GENOMIC DNA]</scope>
</reference>
<keyword evidence="12" id="KW-1185">Reference proteome</keyword>
<dbReference type="GO" id="GO:0140664">
    <property type="term" value="F:ATP-dependent DNA damage sensor activity"/>
    <property type="evidence" value="ECO:0007669"/>
    <property type="project" value="InterPro"/>
</dbReference>
<dbReference type="Pfam" id="PF08423">
    <property type="entry name" value="Rad51"/>
    <property type="match status" value="1"/>
</dbReference>
<feature type="domain" description="RecA family profile 1" evidence="10">
    <location>
        <begin position="74"/>
        <end position="255"/>
    </location>
</feature>
<reference evidence="11" key="2">
    <citation type="submission" date="2025-08" db="UniProtKB">
        <authorList>
            <consortium name="Ensembl"/>
        </authorList>
    </citation>
    <scope>IDENTIFICATION</scope>
</reference>
<keyword evidence="6" id="KW-0233">DNA recombination</keyword>
<dbReference type="PANTHER" id="PTHR46487">
    <property type="entry name" value="DNA REPAIR PROTEIN XRCC3"/>
    <property type="match status" value="1"/>
</dbReference>
<dbReference type="GO" id="GO:0033065">
    <property type="term" value="C:Rad51C-XRCC3 complex"/>
    <property type="evidence" value="ECO:0007669"/>
    <property type="project" value="TreeGrafter"/>
</dbReference>
<gene>
    <name evidence="11" type="primary">XRCC3</name>
</gene>
<dbReference type="Gene3D" id="3.40.50.300">
    <property type="entry name" value="P-loop containing nucleotide triphosphate hydrolases"/>
    <property type="match status" value="1"/>
</dbReference>
<dbReference type="InterPro" id="IPR020588">
    <property type="entry name" value="RecA_ATP-bd"/>
</dbReference>
<dbReference type="Ensembl" id="ENSDCDT00010017262.1">
    <property type="protein sequence ID" value="ENSDCDP00010016258.1"/>
    <property type="gene ID" value="ENSDCDG00010007499.1"/>
</dbReference>
<evidence type="ECO:0000256" key="7">
    <source>
        <dbReference type="ARBA" id="ARBA00023204"/>
    </source>
</evidence>
<dbReference type="RefSeq" id="XP_028809119.1">
    <property type="nucleotide sequence ID" value="XM_028953286.1"/>
</dbReference>
<dbReference type="PIRSF" id="PIRSF005856">
    <property type="entry name" value="Rad51"/>
    <property type="match status" value="1"/>
</dbReference>
<dbReference type="PROSITE" id="PS50162">
    <property type="entry name" value="RECA_2"/>
    <property type="match status" value="1"/>
</dbReference>
<dbReference type="InterPro" id="IPR058766">
    <property type="entry name" value="HHH_XRCC3_RAD51B"/>
</dbReference>
<evidence type="ECO:0000256" key="8">
    <source>
        <dbReference type="ARBA" id="ARBA00023242"/>
    </source>
</evidence>
<dbReference type="AlphaFoldDB" id="A0AAY4B5J7"/>
<dbReference type="GO" id="GO:0005524">
    <property type="term" value="F:ATP binding"/>
    <property type="evidence" value="ECO:0007669"/>
    <property type="project" value="UniProtKB-KW"/>
</dbReference>
<evidence type="ECO:0000256" key="1">
    <source>
        <dbReference type="ARBA" id="ARBA00007095"/>
    </source>
</evidence>
<dbReference type="InterPro" id="IPR027417">
    <property type="entry name" value="P-loop_NTPase"/>
</dbReference>
<dbReference type="GO" id="GO:0005657">
    <property type="term" value="C:replication fork"/>
    <property type="evidence" value="ECO:0007669"/>
    <property type="project" value="TreeGrafter"/>
</dbReference>
<keyword evidence="8 9" id="KW-0539">Nucleus</keyword>
<keyword evidence="7" id="KW-0234">DNA repair</keyword>
<dbReference type="GO" id="GO:0000722">
    <property type="term" value="P:telomere maintenance via recombination"/>
    <property type="evidence" value="ECO:0007669"/>
    <property type="project" value="TreeGrafter"/>
</dbReference>
<organism evidence="11 12">
    <name type="scientific">Denticeps clupeoides</name>
    <name type="common">denticle herring</name>
    <dbReference type="NCBI Taxonomy" id="299321"/>
    <lineage>
        <taxon>Eukaryota</taxon>
        <taxon>Metazoa</taxon>
        <taxon>Chordata</taxon>
        <taxon>Craniata</taxon>
        <taxon>Vertebrata</taxon>
        <taxon>Euteleostomi</taxon>
        <taxon>Actinopterygii</taxon>
        <taxon>Neopterygii</taxon>
        <taxon>Teleostei</taxon>
        <taxon>Clupei</taxon>
        <taxon>Clupeiformes</taxon>
        <taxon>Denticipitoidei</taxon>
        <taxon>Denticipitidae</taxon>
        <taxon>Denticeps</taxon>
    </lineage>
</organism>
<keyword evidence="5" id="KW-0238">DNA-binding</keyword>
<evidence type="ECO:0000259" key="10">
    <source>
        <dbReference type="PROSITE" id="PS50162"/>
    </source>
</evidence>
<comment type="similarity">
    <text evidence="1 9">Belongs to the RecA family. RAD51 subfamily.</text>
</comment>
<evidence type="ECO:0000256" key="4">
    <source>
        <dbReference type="ARBA" id="ARBA00022840"/>
    </source>
</evidence>
<dbReference type="GeneTree" id="ENSGT00930000151053"/>
<dbReference type="GO" id="GO:0071140">
    <property type="term" value="P:resolution of mitotic recombination intermediates"/>
    <property type="evidence" value="ECO:0007669"/>
    <property type="project" value="TreeGrafter"/>
</dbReference>
<dbReference type="PANTHER" id="PTHR46487:SF1">
    <property type="entry name" value="DNA REPAIR PROTEIN XRCC3"/>
    <property type="match status" value="1"/>
</dbReference>
<sequence>MNWERLNLSPRITAALQKGNLNSAKELLGLSVLELQALTHLSTSDVQQLRRAAARLYCGAAPVRTALDVRNSEPGEKLSLACPLLDALLHGGLPLCGITELSGESGAGKTQLGLQLCLSVQYPAEWGGLGSGAVYICTEDAFPIKRLRQLITQQPRLRPDIPQALVHSIRFSDNIYIEHTADLGALQSCIAQRVPVLLSRGLVRLVVIDSIAALFRSEFQADESMERARHLLALSGTLHHLSHSHKVPVFCINQVTDVIDSPNPGRCEFGLVESRILPALGLAWANQVMVRLMLWRLEGTVSDGDQSCAPRRLEVVFAPHLPQASCLCGVWLEGVRGIPDVVREDPGASTLTEALCRPVERDPEQKDGSMVS</sequence>